<dbReference type="AlphaFoldDB" id="A0A811T9I7"/>
<protein>
    <recommendedName>
        <fullName evidence="4">Heat-shock protein</fullName>
    </recommendedName>
</protein>
<feature type="transmembrane region" description="Helical" evidence="1">
    <location>
        <begin position="112"/>
        <end position="132"/>
    </location>
</feature>
<keyword evidence="1" id="KW-1133">Transmembrane helix</keyword>
<organism evidence="2 3">
    <name type="scientific">Candidatus Argoarchaeum ethanivorans</name>
    <dbReference type="NCBI Taxonomy" id="2608793"/>
    <lineage>
        <taxon>Archaea</taxon>
        <taxon>Methanobacteriati</taxon>
        <taxon>Methanobacteriota</taxon>
        <taxon>Stenosarchaea group</taxon>
        <taxon>Methanomicrobia</taxon>
        <taxon>Methanosarcinales</taxon>
        <taxon>Methanosarcinales incertae sedis</taxon>
        <taxon>GOM Arc I cluster</taxon>
        <taxon>Candidatus Argoarchaeum</taxon>
    </lineage>
</organism>
<feature type="transmembrane region" description="Helical" evidence="1">
    <location>
        <begin position="76"/>
        <end position="100"/>
    </location>
</feature>
<feature type="transmembrane region" description="Helical" evidence="1">
    <location>
        <begin position="42"/>
        <end position="64"/>
    </location>
</feature>
<evidence type="ECO:0000313" key="2">
    <source>
        <dbReference type="EMBL" id="CAD6492322.1"/>
    </source>
</evidence>
<proteinExistence type="predicted"/>
<evidence type="ECO:0000313" key="3">
    <source>
        <dbReference type="Proteomes" id="UP000610373"/>
    </source>
</evidence>
<feature type="transmembrane region" description="Helical" evidence="1">
    <location>
        <begin position="12"/>
        <end position="36"/>
    </location>
</feature>
<comment type="caution">
    <text evidence="2">The sequence shown here is derived from an EMBL/GenBank/DDBJ whole genome shotgun (WGS) entry which is preliminary data.</text>
</comment>
<keyword evidence="1" id="KW-0812">Transmembrane</keyword>
<dbReference type="EMBL" id="CAJHIO010000011">
    <property type="protein sequence ID" value="CAD6492322.1"/>
    <property type="molecule type" value="Genomic_DNA"/>
</dbReference>
<reference evidence="2" key="1">
    <citation type="submission" date="2020-10" db="EMBL/GenBank/DDBJ databases">
        <authorList>
            <person name="Hahn C.J."/>
            <person name="Laso-Perez R."/>
            <person name="Vulcano F."/>
            <person name="Vaziourakis K.-M."/>
            <person name="Stokke R."/>
            <person name="Steen I.H."/>
            <person name="Teske A."/>
            <person name="Boetius A."/>
            <person name="Liebeke M."/>
            <person name="Amann R."/>
            <person name="Knittel K."/>
        </authorList>
    </citation>
    <scope>NUCLEOTIDE SEQUENCE</scope>
    <source>
        <strain evidence="2">Gfbio:e3339647-f889-4370-9287-4fb5cb688e4c:AG392O15_GoMArc1</strain>
    </source>
</reference>
<evidence type="ECO:0008006" key="4">
    <source>
        <dbReference type="Google" id="ProtNLM"/>
    </source>
</evidence>
<evidence type="ECO:0000256" key="1">
    <source>
        <dbReference type="SAM" id="Phobius"/>
    </source>
</evidence>
<dbReference type="Proteomes" id="UP000610373">
    <property type="component" value="Unassembled WGS sequence"/>
</dbReference>
<gene>
    <name evidence="2" type="ORF">CHKLHMKO_00252</name>
</gene>
<keyword evidence="1" id="KW-0472">Membrane</keyword>
<name>A0A811T9I7_9EURY</name>
<sequence>MTIKSLDNQFVRGFALVMLMAFVLYAVILGIIYMVSDTPQKVMLPAPIVVLVFALAFIFTSIFFSNHRSVIYPWSLLGGGIVALAVTFIVTAIYGGIQYMNGNGFAGLGWEVSLYLLAGCIVSSVVSVTYLGQNRR</sequence>
<accession>A0A811T9I7</accession>